<dbReference type="SUPFAM" id="SSF51905">
    <property type="entry name" value="FAD/NAD(P)-binding domain"/>
    <property type="match status" value="1"/>
</dbReference>
<keyword evidence="10" id="KW-1185">Reference proteome</keyword>
<dbReference type="InterPro" id="IPR051473">
    <property type="entry name" value="P2Ox-like"/>
</dbReference>
<dbReference type="SUPFAM" id="SSF54373">
    <property type="entry name" value="FAD-linked reductases, C-terminal domain"/>
    <property type="match status" value="1"/>
</dbReference>
<name>A0A975J1H0_9BACT</name>
<dbReference type="InterPro" id="IPR000172">
    <property type="entry name" value="GMC_OxRdtase_N"/>
</dbReference>
<dbReference type="EMBL" id="CP073100">
    <property type="protein sequence ID" value="QUE52234.1"/>
    <property type="molecule type" value="Genomic_DNA"/>
</dbReference>
<dbReference type="GO" id="GO:0050660">
    <property type="term" value="F:flavin adenine dinucleotide binding"/>
    <property type="evidence" value="ECO:0007669"/>
    <property type="project" value="InterPro"/>
</dbReference>
<dbReference type="GO" id="GO:0016614">
    <property type="term" value="F:oxidoreductase activity, acting on CH-OH group of donors"/>
    <property type="evidence" value="ECO:0007669"/>
    <property type="project" value="InterPro"/>
</dbReference>
<evidence type="ECO:0000259" key="7">
    <source>
        <dbReference type="Pfam" id="PF00890"/>
    </source>
</evidence>
<comment type="cofactor">
    <cofactor evidence="1">
        <name>FAD</name>
        <dbReference type="ChEBI" id="CHEBI:57692"/>
    </cofactor>
</comment>
<gene>
    <name evidence="9" type="ORF">KBB96_04915</name>
</gene>
<keyword evidence="5" id="KW-0560">Oxidoreductase</keyword>
<dbReference type="KEGG" id="lamb:KBB96_04915"/>
<keyword evidence="3" id="KW-0285">Flavoprotein</keyword>
<sequence>MSSVPYDAIVIGSGAAGACTAYSMVMKGMKVLCLEKGPWLELPDFFEGGLYGKRFASFGRGDELLFKEKEILMPPLKKERRYMSYEGSPLERTEFGWQSQMVGGGTVHYGGASFRAKPVDMLMKSTFGSRGDLNTGLGTEACADLRDWPISFEELEPWYSFAEKLIGIAGAPNSGLPPLRFNKAAALISDALKKNPALGAEVIPTPMAINSSRHDGRSPCHHSGLCQDFACRFEAKSDMRVTTLRHALKTGNLQIQPGTFVRKINHSNGRVVSVDCISGTLDPVEKTLPCPLLVVACECIESVRLLLASNAGNQDVLGNYFMVHTTGGGRSKAPIPTTTWDTAPHTAYIDSFYDASEEGPSGFLKAGILLVSSASGPVFEVGSKKLFGDQAKVFLNDVFPFKMDLSFIGDGLATRQNRIGIRPDELDRFGMPATTIHYAPHPMDMNAARWIRDKAMDIMEAAGGITERKGASEAIKPFLKKDPTMKQLYHASGGARAGDDPNENVLDRDGKVHGLENLYVTDSSYFPSGLGVNPTLTIQANAFRIGDLLGN</sequence>
<dbReference type="Pfam" id="PF00890">
    <property type="entry name" value="FAD_binding_2"/>
    <property type="match status" value="1"/>
</dbReference>
<evidence type="ECO:0000256" key="5">
    <source>
        <dbReference type="ARBA" id="ARBA00023002"/>
    </source>
</evidence>
<evidence type="ECO:0000256" key="3">
    <source>
        <dbReference type="ARBA" id="ARBA00022630"/>
    </source>
</evidence>
<evidence type="ECO:0000259" key="8">
    <source>
        <dbReference type="Pfam" id="PF05199"/>
    </source>
</evidence>
<dbReference type="InterPro" id="IPR003953">
    <property type="entry name" value="FAD-dep_OxRdtase_2_FAD-bd"/>
</dbReference>
<feature type="domain" description="FAD-dependent oxidoreductase 2 FAD-binding" evidence="7">
    <location>
        <begin position="7"/>
        <end position="38"/>
    </location>
</feature>
<evidence type="ECO:0000256" key="4">
    <source>
        <dbReference type="ARBA" id="ARBA00022827"/>
    </source>
</evidence>
<dbReference type="AlphaFoldDB" id="A0A975J1H0"/>
<dbReference type="Gene3D" id="3.50.50.60">
    <property type="entry name" value="FAD/NAD(P)-binding domain"/>
    <property type="match status" value="2"/>
</dbReference>
<evidence type="ECO:0000256" key="2">
    <source>
        <dbReference type="ARBA" id="ARBA00010790"/>
    </source>
</evidence>
<organism evidence="9 10">
    <name type="scientific">Luteolibacter ambystomatis</name>
    <dbReference type="NCBI Taxonomy" id="2824561"/>
    <lineage>
        <taxon>Bacteria</taxon>
        <taxon>Pseudomonadati</taxon>
        <taxon>Verrucomicrobiota</taxon>
        <taxon>Verrucomicrobiia</taxon>
        <taxon>Verrucomicrobiales</taxon>
        <taxon>Verrucomicrobiaceae</taxon>
        <taxon>Luteolibacter</taxon>
    </lineage>
</organism>
<dbReference type="RefSeq" id="WP_211632975.1">
    <property type="nucleotide sequence ID" value="NZ_CP073100.1"/>
</dbReference>
<feature type="domain" description="Glucose-methanol-choline oxidoreductase N-terminal" evidence="6">
    <location>
        <begin position="218"/>
        <end position="325"/>
    </location>
</feature>
<evidence type="ECO:0000256" key="1">
    <source>
        <dbReference type="ARBA" id="ARBA00001974"/>
    </source>
</evidence>
<dbReference type="Pfam" id="PF05199">
    <property type="entry name" value="GMC_oxred_C"/>
    <property type="match status" value="1"/>
</dbReference>
<evidence type="ECO:0000313" key="10">
    <source>
        <dbReference type="Proteomes" id="UP000676169"/>
    </source>
</evidence>
<dbReference type="PANTHER" id="PTHR42784:SF1">
    <property type="entry name" value="PYRANOSE 2-OXIDASE"/>
    <property type="match status" value="1"/>
</dbReference>
<proteinExistence type="inferred from homology"/>
<feature type="domain" description="Glucose-methanol-choline oxidoreductase C-terminal" evidence="8">
    <location>
        <begin position="417"/>
        <end position="542"/>
    </location>
</feature>
<dbReference type="Proteomes" id="UP000676169">
    <property type="component" value="Chromosome"/>
</dbReference>
<dbReference type="InterPro" id="IPR036188">
    <property type="entry name" value="FAD/NAD-bd_sf"/>
</dbReference>
<dbReference type="PANTHER" id="PTHR42784">
    <property type="entry name" value="PYRANOSE 2-OXIDASE"/>
    <property type="match status" value="1"/>
</dbReference>
<dbReference type="Pfam" id="PF00732">
    <property type="entry name" value="GMC_oxred_N"/>
    <property type="match status" value="1"/>
</dbReference>
<comment type="similarity">
    <text evidence="2">Belongs to the GMC oxidoreductase family.</text>
</comment>
<evidence type="ECO:0000313" key="9">
    <source>
        <dbReference type="EMBL" id="QUE52234.1"/>
    </source>
</evidence>
<protein>
    <submittedName>
        <fullName evidence="9">GMC family oxidoreductase</fullName>
    </submittedName>
</protein>
<keyword evidence="4" id="KW-0274">FAD</keyword>
<dbReference type="InterPro" id="IPR007867">
    <property type="entry name" value="GMC_OxRtase_C"/>
</dbReference>
<accession>A0A975J1H0</accession>
<reference evidence="9" key="1">
    <citation type="submission" date="2021-04" db="EMBL/GenBank/DDBJ databases">
        <title>Luteolibacter sp. 32A isolated from the skin of an Anderson's salamander (Ambystoma andersonii).</title>
        <authorList>
            <person name="Spergser J."/>
            <person name="Busse H.-J."/>
        </authorList>
    </citation>
    <scope>NUCLEOTIDE SEQUENCE</scope>
    <source>
        <strain evidence="9">32A</strain>
    </source>
</reference>
<evidence type="ECO:0000259" key="6">
    <source>
        <dbReference type="Pfam" id="PF00732"/>
    </source>
</evidence>